<keyword evidence="2" id="KW-0472">Membrane</keyword>
<dbReference type="OrthoDB" id="5293418at2"/>
<gene>
    <name evidence="4" type="ORF">E5672_03240</name>
</gene>
<sequence length="608" mass="67423">MRALLQSTRIVFLFTLLVNAVAYADVNSLEATIDRNPVMLDEAIRLTVTADGSADRDAFDSSPLLKDFVVGRTSVSSQTSIVNFDTKRTTVWTTTLFPRKEGTFTIPPLTIEGKSTKPIQVKVIPVQEQSNVARDYFVTTDIDLKEAYLNQQLLYTVKLFLSSNIERGSLQAPEMQNAEITQLGEDKQYTDIVNGKRYQIIERQFAVVPQASGEFTLRGPIFTGEVMAANTNQRFGFFNRTQQINRVGPDITVNIKPIPQGIDYPWLPSEMVRVDEEWPQGDSFVAGEPVTRIVTLTALGVVEEQLPDIPEFYQPNFKLYPDQSNTTTVEKDQSLISQRQTSLAIIPTQPGNFVLPEITIPWFNTLTQQTEYATIPARSIKVAPASGANNANTPNMLNTPSASSATNEDIKNDIPSAATQPNASASASNGDKPLDSASGEVDTDENAQFNWMVIGVLLALFVIALAGWVFTYRKLKQFQMTGPGTTNKTGSAQRFHSYAQWDEKAQFQNLMSVIKAKDTSSLTPVLKQWITALTSGKAQLSQFEGINGSVNELYALRFSARKTDANHQSKQMTEALEKLSSEIKLARNEWKQKSTESKHTLSNLYPAS</sequence>
<feature type="compositionally biased region" description="Basic and acidic residues" evidence="1">
    <location>
        <begin position="588"/>
        <end position="599"/>
    </location>
</feature>
<dbReference type="Pfam" id="PF13584">
    <property type="entry name" value="BatD"/>
    <property type="match status" value="2"/>
</dbReference>
<dbReference type="EMBL" id="SWCO01000001">
    <property type="protein sequence ID" value="TKB05117.1"/>
    <property type="molecule type" value="Genomic_DNA"/>
</dbReference>
<feature type="signal peptide" evidence="3">
    <location>
        <begin position="1"/>
        <end position="24"/>
    </location>
</feature>
<evidence type="ECO:0000313" key="5">
    <source>
        <dbReference type="Proteomes" id="UP000305471"/>
    </source>
</evidence>
<evidence type="ECO:0000313" key="4">
    <source>
        <dbReference type="EMBL" id="TKB05117.1"/>
    </source>
</evidence>
<comment type="caution">
    <text evidence="4">The sequence shown here is derived from an EMBL/GenBank/DDBJ whole genome shotgun (WGS) entry which is preliminary data.</text>
</comment>
<dbReference type="PANTHER" id="PTHR40940:SF1">
    <property type="entry name" value="PROTEIN BATD"/>
    <property type="match status" value="1"/>
</dbReference>
<feature type="compositionally biased region" description="Polar residues" evidence="1">
    <location>
        <begin position="387"/>
        <end position="407"/>
    </location>
</feature>
<evidence type="ECO:0000256" key="1">
    <source>
        <dbReference type="SAM" id="MobiDB-lite"/>
    </source>
</evidence>
<keyword evidence="3" id="KW-0732">Signal</keyword>
<dbReference type="RefSeq" id="WP_136780888.1">
    <property type="nucleotide sequence ID" value="NZ_SWCO01000001.1"/>
</dbReference>
<protein>
    <submittedName>
        <fullName evidence="4">Protein BatD</fullName>
    </submittedName>
</protein>
<keyword evidence="5" id="KW-1185">Reference proteome</keyword>
<keyword evidence="2" id="KW-1133">Transmembrane helix</keyword>
<feature type="compositionally biased region" description="Polar residues" evidence="1">
    <location>
        <begin position="417"/>
        <end position="429"/>
    </location>
</feature>
<reference evidence="4 5" key="1">
    <citation type="submission" date="2019-04" db="EMBL/GenBank/DDBJ databases">
        <title>Alteromonas portus sp. nov., an alginate lyase-excreting marine bacterium.</title>
        <authorList>
            <person name="Huang H."/>
            <person name="Mo K."/>
            <person name="Bao S."/>
        </authorList>
    </citation>
    <scope>NUCLEOTIDE SEQUENCE [LARGE SCALE GENOMIC DNA]</scope>
    <source>
        <strain evidence="4 5">HB161718</strain>
    </source>
</reference>
<proteinExistence type="predicted"/>
<evidence type="ECO:0000256" key="2">
    <source>
        <dbReference type="SAM" id="Phobius"/>
    </source>
</evidence>
<accession>A0A4U0ZK13</accession>
<keyword evidence="2" id="KW-0812">Transmembrane</keyword>
<feature type="transmembrane region" description="Helical" evidence="2">
    <location>
        <begin position="449"/>
        <end position="470"/>
    </location>
</feature>
<feature type="region of interest" description="Disordered" evidence="1">
    <location>
        <begin position="386"/>
        <end position="441"/>
    </location>
</feature>
<dbReference type="AlphaFoldDB" id="A0A4U0ZK13"/>
<name>A0A4U0ZK13_9ALTE</name>
<dbReference type="InterPro" id="IPR025738">
    <property type="entry name" value="BatD"/>
</dbReference>
<dbReference type="PANTHER" id="PTHR40940">
    <property type="entry name" value="PROTEIN BATD-RELATED"/>
    <property type="match status" value="1"/>
</dbReference>
<dbReference type="Proteomes" id="UP000305471">
    <property type="component" value="Unassembled WGS sequence"/>
</dbReference>
<feature type="chain" id="PRO_5020873711" evidence="3">
    <location>
        <begin position="25"/>
        <end position="608"/>
    </location>
</feature>
<evidence type="ECO:0000256" key="3">
    <source>
        <dbReference type="SAM" id="SignalP"/>
    </source>
</evidence>
<feature type="region of interest" description="Disordered" evidence="1">
    <location>
        <begin position="588"/>
        <end position="608"/>
    </location>
</feature>
<organism evidence="4 5">
    <name type="scientific">Alteromonas portus</name>
    <dbReference type="NCBI Taxonomy" id="2565549"/>
    <lineage>
        <taxon>Bacteria</taxon>
        <taxon>Pseudomonadati</taxon>
        <taxon>Pseudomonadota</taxon>
        <taxon>Gammaproteobacteria</taxon>
        <taxon>Alteromonadales</taxon>
        <taxon>Alteromonadaceae</taxon>
        <taxon>Alteromonas/Salinimonas group</taxon>
        <taxon>Alteromonas</taxon>
    </lineage>
</organism>